<dbReference type="RefSeq" id="WP_189036614.1">
    <property type="nucleotide sequence ID" value="NZ_BMMP01000005.1"/>
</dbReference>
<accession>A0ABQ2M4M4</accession>
<keyword evidence="2" id="KW-1185">Reference proteome</keyword>
<evidence type="ECO:0008006" key="3">
    <source>
        <dbReference type="Google" id="ProtNLM"/>
    </source>
</evidence>
<sequence length="177" mass="19634">MNEAAARVDRILGTGYIDQKKAEQVREEEPGFTANLLDFMISLRREGDLLQFSRLANLAVWLTPEGLSDVIVPVLQGRPEGAQLEDLVDILGQLRSDSSVPAIENLIEARKDREAPYFALTTKCIQALGEISSPQGDEVLRKVATGDYPKPLKWHAAVELGIEDDLGFVEDEMLQFP</sequence>
<name>A0ABQ2M4M4_9ACTN</name>
<evidence type="ECO:0000313" key="2">
    <source>
        <dbReference type="Proteomes" id="UP000631535"/>
    </source>
</evidence>
<dbReference type="Proteomes" id="UP000631535">
    <property type="component" value="Unassembled WGS sequence"/>
</dbReference>
<gene>
    <name evidence="1" type="ORF">GCM10012287_18560</name>
</gene>
<organism evidence="1 2">
    <name type="scientific">Streptomyces daqingensis</name>
    <dbReference type="NCBI Taxonomy" id="1472640"/>
    <lineage>
        <taxon>Bacteria</taxon>
        <taxon>Bacillati</taxon>
        <taxon>Actinomycetota</taxon>
        <taxon>Actinomycetes</taxon>
        <taxon>Kitasatosporales</taxon>
        <taxon>Streptomycetaceae</taxon>
        <taxon>Streptomyces</taxon>
    </lineage>
</organism>
<proteinExistence type="predicted"/>
<reference evidence="2" key="1">
    <citation type="journal article" date="2019" name="Int. J. Syst. Evol. Microbiol.">
        <title>The Global Catalogue of Microorganisms (GCM) 10K type strain sequencing project: providing services to taxonomists for standard genome sequencing and annotation.</title>
        <authorList>
            <consortium name="The Broad Institute Genomics Platform"/>
            <consortium name="The Broad Institute Genome Sequencing Center for Infectious Disease"/>
            <person name="Wu L."/>
            <person name="Ma J."/>
        </authorList>
    </citation>
    <scope>NUCLEOTIDE SEQUENCE [LARGE SCALE GENOMIC DNA]</scope>
    <source>
        <strain evidence="2">CGMCC 4.7178</strain>
    </source>
</reference>
<dbReference type="EMBL" id="BMMP01000005">
    <property type="protein sequence ID" value="GGO46984.1"/>
    <property type="molecule type" value="Genomic_DNA"/>
</dbReference>
<evidence type="ECO:0000313" key="1">
    <source>
        <dbReference type="EMBL" id="GGO46984.1"/>
    </source>
</evidence>
<protein>
    <recommendedName>
        <fullName evidence="3">HEAT repeat domain-containing protein</fullName>
    </recommendedName>
</protein>
<comment type="caution">
    <text evidence="1">The sequence shown here is derived from an EMBL/GenBank/DDBJ whole genome shotgun (WGS) entry which is preliminary data.</text>
</comment>